<evidence type="ECO:0000313" key="2">
    <source>
        <dbReference type="EMBL" id="KAE9992387.1"/>
    </source>
</evidence>
<keyword evidence="4" id="KW-1185">Reference proteome</keyword>
<name>A0A8H3VLD0_VENIN</name>
<gene>
    <name evidence="2" type="ORF">EG327_009222</name>
    <name evidence="1" type="ORF">EG328_011349</name>
</gene>
<dbReference type="Proteomes" id="UP000447873">
    <property type="component" value="Unassembled WGS sequence"/>
</dbReference>
<dbReference type="Proteomes" id="UP000490939">
    <property type="component" value="Unassembled WGS sequence"/>
</dbReference>
<comment type="caution">
    <text evidence="2">The sequence shown here is derived from an EMBL/GenBank/DDBJ whole genome shotgun (WGS) entry which is preliminary data.</text>
</comment>
<evidence type="ECO:0000313" key="4">
    <source>
        <dbReference type="Proteomes" id="UP000490939"/>
    </source>
</evidence>
<evidence type="ECO:0000313" key="3">
    <source>
        <dbReference type="Proteomes" id="UP000447873"/>
    </source>
</evidence>
<reference evidence="2 4" key="1">
    <citation type="submission" date="2019-07" db="EMBL/GenBank/DDBJ databases">
        <title>Venturia inaequalis Genome Resource.</title>
        <authorList>
            <person name="Lichtner F.J."/>
        </authorList>
    </citation>
    <scope>NUCLEOTIDE SEQUENCE [LARGE SCALE GENOMIC DNA]</scope>
    <source>
        <strain evidence="1 3">120213</strain>
        <strain evidence="2 4">DMI_063113</strain>
    </source>
</reference>
<dbReference type="AlphaFoldDB" id="A0A8H3VLD0"/>
<protein>
    <submittedName>
        <fullName evidence="2">Uncharacterized protein</fullName>
    </submittedName>
</protein>
<proteinExistence type="predicted"/>
<accession>A0A8H3VLD0</accession>
<sequence>MQVLRVCKLLNAEGNATLFSGETAIDLRDPIGTSSLDRLHQFITDPICMRPLQWTRHIKFSLYPEISEERGRGDFVATVDAAIKVLDGGSRLKSLVISIHVSDRPTKEQIESSITRLQGFRVNGSVIINQFVYGNENTAGVWEPPLCHGWAHKLLKLMKGGEEVPSPFLSLAMELMTDKPKKSSQRNGGQSDDWM</sequence>
<dbReference type="EMBL" id="WNWR01000060">
    <property type="protein sequence ID" value="KAE9992387.1"/>
    <property type="molecule type" value="Genomic_DNA"/>
</dbReference>
<organism evidence="2 4">
    <name type="scientific">Venturia inaequalis</name>
    <name type="common">Apple scab fungus</name>
    <dbReference type="NCBI Taxonomy" id="5025"/>
    <lineage>
        <taxon>Eukaryota</taxon>
        <taxon>Fungi</taxon>
        <taxon>Dikarya</taxon>
        <taxon>Ascomycota</taxon>
        <taxon>Pezizomycotina</taxon>
        <taxon>Dothideomycetes</taxon>
        <taxon>Pleosporomycetidae</taxon>
        <taxon>Venturiales</taxon>
        <taxon>Venturiaceae</taxon>
        <taxon>Venturia</taxon>
    </lineage>
</organism>
<dbReference type="EMBL" id="WNWS01000083">
    <property type="protein sequence ID" value="KAE9981893.1"/>
    <property type="molecule type" value="Genomic_DNA"/>
</dbReference>
<evidence type="ECO:0000313" key="1">
    <source>
        <dbReference type="EMBL" id="KAE9981893.1"/>
    </source>
</evidence>